<dbReference type="STRING" id="317010.RU96_GL000809"/>
<comment type="caution">
    <text evidence="2">The sequence shown here is derived from an EMBL/GenBank/DDBJ whole genome shotgun (WGS) entry which is preliminary data.</text>
</comment>
<dbReference type="EMBL" id="JXKG01000017">
    <property type="protein sequence ID" value="OJG14479.1"/>
    <property type="molecule type" value="Genomic_DNA"/>
</dbReference>
<evidence type="ECO:0000313" key="3">
    <source>
        <dbReference type="Proteomes" id="UP000182835"/>
    </source>
</evidence>
<keyword evidence="1" id="KW-0472">Membrane</keyword>
<feature type="transmembrane region" description="Helical" evidence="1">
    <location>
        <begin position="150"/>
        <end position="167"/>
    </location>
</feature>
<feature type="transmembrane region" description="Helical" evidence="1">
    <location>
        <begin position="92"/>
        <end position="113"/>
    </location>
</feature>
<evidence type="ECO:0000256" key="1">
    <source>
        <dbReference type="SAM" id="Phobius"/>
    </source>
</evidence>
<feature type="transmembrane region" description="Helical" evidence="1">
    <location>
        <begin position="61"/>
        <end position="86"/>
    </location>
</feature>
<dbReference type="AlphaFoldDB" id="A0A1L8R3Z3"/>
<keyword evidence="1" id="KW-1133">Transmembrane helix</keyword>
<feature type="transmembrane region" description="Helical" evidence="1">
    <location>
        <begin position="35"/>
        <end position="54"/>
    </location>
</feature>
<proteinExistence type="predicted"/>
<gene>
    <name evidence="2" type="ORF">RU96_GL000809</name>
</gene>
<protein>
    <submittedName>
        <fullName evidence="2">Uncharacterized protein</fullName>
    </submittedName>
</protein>
<accession>A0A1L8R3Z3</accession>
<keyword evidence="1" id="KW-0812">Transmembrane</keyword>
<organism evidence="2 3">
    <name type="scientific">Enterococcus canintestini</name>
    <dbReference type="NCBI Taxonomy" id="317010"/>
    <lineage>
        <taxon>Bacteria</taxon>
        <taxon>Bacillati</taxon>
        <taxon>Bacillota</taxon>
        <taxon>Bacilli</taxon>
        <taxon>Lactobacillales</taxon>
        <taxon>Enterococcaceae</taxon>
        <taxon>Enterococcus</taxon>
    </lineage>
</organism>
<reference evidence="2 3" key="1">
    <citation type="submission" date="2014-12" db="EMBL/GenBank/DDBJ databases">
        <title>Draft genome sequences of 29 type strains of Enterococci.</title>
        <authorList>
            <person name="Zhong Z."/>
            <person name="Sun Z."/>
            <person name="Liu W."/>
            <person name="Zhang W."/>
            <person name="Zhang H."/>
        </authorList>
    </citation>
    <scope>NUCLEOTIDE SEQUENCE [LARGE SCALE GENOMIC DNA]</scope>
    <source>
        <strain evidence="2 3">DSM 21207</strain>
    </source>
</reference>
<sequence>MRQKYQQHTKEQTLTWSHFLLLAIFGLLIKSSYTGQFLLIVTFIGITAIIRGPLLILYSAVYLFLTSLFPPLGIILSAVLFVISLLELKRNWQLNLVALSFYSLPILSSLLLTFSNLDPFWVKNGGLLLGIIGLHFVLQKFYRQGFTSLSLLWFLIATPYELLLFIIPKKNNRLRQNPSKNIKKIK</sequence>
<dbReference type="Proteomes" id="UP000182835">
    <property type="component" value="Unassembled WGS sequence"/>
</dbReference>
<evidence type="ECO:0000313" key="2">
    <source>
        <dbReference type="EMBL" id="OJG14479.1"/>
    </source>
</evidence>
<name>A0A1L8R3Z3_9ENTE</name>